<dbReference type="AlphaFoldDB" id="A5C672"/>
<dbReference type="InterPro" id="IPR036397">
    <property type="entry name" value="RNaseH_sf"/>
</dbReference>
<dbReference type="GO" id="GO:0003676">
    <property type="term" value="F:nucleic acid binding"/>
    <property type="evidence" value="ECO:0007669"/>
    <property type="project" value="InterPro"/>
</dbReference>
<dbReference type="InterPro" id="IPR004926">
    <property type="entry name" value="LEA_3a"/>
</dbReference>
<dbReference type="PANTHER" id="PTHR42648:SF28">
    <property type="entry name" value="TRANSPOSON-ENCODED PROTEIN WITH RIBONUCLEASE H-LIKE AND RETROVIRUS ZINC FINGER-LIKE DOMAINS"/>
    <property type="match status" value="1"/>
</dbReference>
<dbReference type="Pfam" id="PF25597">
    <property type="entry name" value="SH3_retrovirus"/>
    <property type="match status" value="1"/>
</dbReference>
<evidence type="ECO:0000256" key="2">
    <source>
        <dbReference type="ARBA" id="ARBA00022801"/>
    </source>
</evidence>
<dbReference type="SUPFAM" id="SSF56672">
    <property type="entry name" value="DNA/RNA polymerases"/>
    <property type="match status" value="1"/>
</dbReference>
<dbReference type="InterPro" id="IPR001584">
    <property type="entry name" value="Integrase_cat-core"/>
</dbReference>
<reference evidence="4" key="1">
    <citation type="journal article" date="2007" name="PLoS ONE">
        <title>The first genome sequence of an elite grapevine cultivar (Pinot noir Vitis vinifera L.): coping with a highly heterozygous genome.</title>
        <authorList>
            <person name="Velasco R."/>
            <person name="Zharkikh A."/>
            <person name="Troggio M."/>
            <person name="Cartwright D.A."/>
            <person name="Cestaro A."/>
            <person name="Pruss D."/>
            <person name="Pindo M."/>
            <person name="FitzGerald L.M."/>
            <person name="Vezzulli S."/>
            <person name="Reid J."/>
            <person name="Malacarne G."/>
            <person name="Iliev D."/>
            <person name="Coppola G."/>
            <person name="Wardell B."/>
            <person name="Micheletti D."/>
            <person name="Macalma T."/>
            <person name="Facci M."/>
            <person name="Mitchell J.T."/>
            <person name="Perazzolli M."/>
            <person name="Eldredge G."/>
            <person name="Gatto P."/>
            <person name="Oyzerski R."/>
            <person name="Moretto M."/>
            <person name="Gutin N."/>
            <person name="Stefanini M."/>
            <person name="Chen Y."/>
            <person name="Segala C."/>
            <person name="Davenport C."/>
            <person name="Dematte L."/>
            <person name="Mraz A."/>
            <person name="Battilana J."/>
            <person name="Stormo K."/>
            <person name="Costa F."/>
            <person name="Tao Q."/>
            <person name="Si-Ammour A."/>
            <person name="Harkins T."/>
            <person name="Lackey A."/>
            <person name="Perbost C."/>
            <person name="Taillon B."/>
            <person name="Stella A."/>
            <person name="Solovyev V."/>
            <person name="Fawcett J.A."/>
            <person name="Sterck L."/>
            <person name="Vandepoele K."/>
            <person name="Grando S.M."/>
            <person name="Toppo S."/>
            <person name="Moser C."/>
            <person name="Lanchbury J."/>
            <person name="Bogden R."/>
            <person name="Skolnick M."/>
            <person name="Sgaramella V."/>
            <person name="Bhatnagar S.K."/>
            <person name="Fontana P."/>
            <person name="Gutin A."/>
            <person name="Van de Peer Y."/>
            <person name="Salamini F."/>
            <person name="Viola R."/>
        </authorList>
    </citation>
    <scope>NUCLEOTIDE SEQUENCE</scope>
</reference>
<dbReference type="CDD" id="cd09272">
    <property type="entry name" value="RNase_HI_RT_Ty1"/>
    <property type="match status" value="1"/>
</dbReference>
<accession>A5C672</accession>
<protein>
    <recommendedName>
        <fullName evidence="3">Integrase catalytic domain-containing protein</fullName>
    </recommendedName>
</protein>
<dbReference type="SUPFAM" id="SSF53098">
    <property type="entry name" value="Ribonuclease H-like"/>
    <property type="match status" value="1"/>
</dbReference>
<dbReference type="Gene3D" id="3.30.420.10">
    <property type="entry name" value="Ribonuclease H-like superfamily/Ribonuclease H"/>
    <property type="match status" value="1"/>
</dbReference>
<dbReference type="GO" id="GO:0015074">
    <property type="term" value="P:DNA integration"/>
    <property type="evidence" value="ECO:0007669"/>
    <property type="project" value="InterPro"/>
</dbReference>
<name>A5C672_VITVI</name>
<dbReference type="InterPro" id="IPR043502">
    <property type="entry name" value="DNA/RNA_pol_sf"/>
</dbReference>
<dbReference type="Pfam" id="PF03242">
    <property type="entry name" value="LEA_3a"/>
    <property type="match status" value="1"/>
</dbReference>
<sequence length="1066" mass="121641">MAKVPIKSFLLFCNRRSYAAAAETAVVQPVASAVRKAMDSTTTSDSKTEAAAQQKESFWMKDPKTAISNPRITLQLSAINPLTGNNFEEWYESFNVHMTLHNLDLALRVDESSKPTDVSSVDERSFYEKLEHSNRSCLMVMKYTMDKSIKECVSKMEMAKDFMEYVKANYTKIDKVEMTTYLKFLTTTMYDGVGGVRDHIIKLKHYFNKANEMKEEWTLEELMSIVVQHEVSLKKNETHSFALVTDQGKCNFCHKIGHKQVDCFKFKNWLEKKKKCEIVVVVNLNANMIETNIVDVHANSWRLDISTTIHVTNSFQEMTNKRRSLKHEECVYMGDGNKVKRKMAAKTKKEKVDKCGSTLDLIHTDICDPLTPTALGGYKYFITFIDNFSRYGYVELIHENSNSLNVFKAFKAKVELQLGKPIKVVKSNRGVEYYGRYDEIGRNPGPFAKFLLECDIDNGVAERRNRTLLDMVRCMLSNSYLPEFLWGEALRTATYILNQVPSKSMPKTPYELWSRKKPSLHHFHVWGSKAEVRPYNPQSKKLDPKTISGFFVGYCIRSRGSKFYCPSHTARIIESNSVVYFEDKVNLDPNFVPHVDVPIVQQSAIDQREHGDQVELGIPVDGIEHEYDGYDASDPITYQEAIHCPQFTSWKEAMDDEMNSMYMNGVWDLVELPHGCKLVGCKQIERYKTKLVAKGYNQRGGIDFKETFSPVSTKDSFRVIMAIVAHFDLELHHMDVKTVFLNGDLDEDMYMEQPTGFAKVGNEDLASRQWYLKFDRIITQNGFKENTVDKCIYLRVNESSYIFLVLYVNDILLASNDSDLLIETKHMLSTHFDMKDLGEASYVLGIKILRDRANEVFKLSQRTYIGKILKSLIYAQVCTRPDIVFVVGLLGSCIDDKKSTTSYIFMIAGGVVSWKSVKQTLTTSSTMEAECVACYEAFSHAIWMQNFISTLGVVDSISRLLKLFCDNSAVVAFSKNTKSTSRSKHIDVKFYFVKEKVAESLIDIEHMSTKAMVMAKVPIKGFLLFYSQRPFTVAAEIAEVQPATSAVRKAMDSTTTLDSKTEPTVQ</sequence>
<organism evidence="4">
    <name type="scientific">Vitis vinifera</name>
    <name type="common">Grape</name>
    <dbReference type="NCBI Taxonomy" id="29760"/>
    <lineage>
        <taxon>Eukaryota</taxon>
        <taxon>Viridiplantae</taxon>
        <taxon>Streptophyta</taxon>
        <taxon>Embryophyta</taxon>
        <taxon>Tracheophyta</taxon>
        <taxon>Spermatophyta</taxon>
        <taxon>Magnoliopsida</taxon>
        <taxon>eudicotyledons</taxon>
        <taxon>Gunneridae</taxon>
        <taxon>Pentapetalae</taxon>
        <taxon>rosids</taxon>
        <taxon>Vitales</taxon>
        <taxon>Vitaceae</taxon>
        <taxon>Viteae</taxon>
        <taxon>Vitis</taxon>
    </lineage>
</organism>
<evidence type="ECO:0000259" key="3">
    <source>
        <dbReference type="PROSITE" id="PS50994"/>
    </source>
</evidence>
<dbReference type="InterPro" id="IPR013103">
    <property type="entry name" value="RVT_2"/>
</dbReference>
<proteinExistence type="predicted"/>
<dbReference type="GO" id="GO:0046872">
    <property type="term" value="F:metal ion binding"/>
    <property type="evidence" value="ECO:0007669"/>
    <property type="project" value="UniProtKB-KW"/>
</dbReference>
<keyword evidence="1" id="KW-0479">Metal-binding</keyword>
<gene>
    <name evidence="4" type="ORF">VITISV_043715</name>
</gene>
<keyword evidence="2" id="KW-0378">Hydrolase</keyword>
<dbReference type="Pfam" id="PF07727">
    <property type="entry name" value="RVT_2"/>
    <property type="match status" value="1"/>
</dbReference>
<dbReference type="InterPro" id="IPR057670">
    <property type="entry name" value="SH3_retrovirus"/>
</dbReference>
<dbReference type="InterPro" id="IPR039537">
    <property type="entry name" value="Retrotran_Ty1/copia-like"/>
</dbReference>
<dbReference type="InterPro" id="IPR012337">
    <property type="entry name" value="RNaseH-like_sf"/>
</dbReference>
<dbReference type="EMBL" id="AM483757">
    <property type="protein sequence ID" value="CAN62131.1"/>
    <property type="molecule type" value="Genomic_DNA"/>
</dbReference>
<dbReference type="ExpressionAtlas" id="A5C672">
    <property type="expression patterns" value="baseline and differential"/>
</dbReference>
<evidence type="ECO:0000313" key="4">
    <source>
        <dbReference type="EMBL" id="CAN62131.1"/>
    </source>
</evidence>
<evidence type="ECO:0000256" key="1">
    <source>
        <dbReference type="ARBA" id="ARBA00022723"/>
    </source>
</evidence>
<dbReference type="PANTHER" id="PTHR42648">
    <property type="entry name" value="TRANSPOSASE, PUTATIVE-RELATED"/>
    <property type="match status" value="1"/>
</dbReference>
<dbReference type="PROSITE" id="PS50994">
    <property type="entry name" value="INTEGRASE"/>
    <property type="match status" value="1"/>
</dbReference>
<feature type="domain" description="Integrase catalytic" evidence="3">
    <location>
        <begin position="350"/>
        <end position="517"/>
    </location>
</feature>
<dbReference type="GO" id="GO:0016787">
    <property type="term" value="F:hydrolase activity"/>
    <property type="evidence" value="ECO:0007669"/>
    <property type="project" value="UniProtKB-KW"/>
</dbReference>